<dbReference type="AlphaFoldDB" id="A0A9D3WD91"/>
<gene>
    <name evidence="1" type="ORF">J1N35_005619</name>
</gene>
<dbReference type="EMBL" id="JAIQCV010000002">
    <property type="protein sequence ID" value="KAH1122459.1"/>
    <property type="molecule type" value="Genomic_DNA"/>
</dbReference>
<comment type="caution">
    <text evidence="1">The sequence shown here is derived from an EMBL/GenBank/DDBJ whole genome shotgun (WGS) entry which is preliminary data.</text>
</comment>
<sequence length="78" mass="8992">MLSCQDDGGFGFWKSKDVEDEGVQDSKEFGRKYGIVSTSLLEQRHDNDLLTLWSDTVTIVINWSFEKTLCKRFIGLTR</sequence>
<organism evidence="1 2">
    <name type="scientific">Gossypium stocksii</name>
    <dbReference type="NCBI Taxonomy" id="47602"/>
    <lineage>
        <taxon>Eukaryota</taxon>
        <taxon>Viridiplantae</taxon>
        <taxon>Streptophyta</taxon>
        <taxon>Embryophyta</taxon>
        <taxon>Tracheophyta</taxon>
        <taxon>Spermatophyta</taxon>
        <taxon>Magnoliopsida</taxon>
        <taxon>eudicotyledons</taxon>
        <taxon>Gunneridae</taxon>
        <taxon>Pentapetalae</taxon>
        <taxon>rosids</taxon>
        <taxon>malvids</taxon>
        <taxon>Malvales</taxon>
        <taxon>Malvaceae</taxon>
        <taxon>Malvoideae</taxon>
        <taxon>Gossypium</taxon>
    </lineage>
</organism>
<reference evidence="1 2" key="1">
    <citation type="journal article" date="2021" name="Plant Biotechnol. J.">
        <title>Multi-omics assisted identification of the key and species-specific regulatory components of drought-tolerant mechanisms in Gossypium stocksii.</title>
        <authorList>
            <person name="Yu D."/>
            <person name="Ke L."/>
            <person name="Zhang D."/>
            <person name="Wu Y."/>
            <person name="Sun Y."/>
            <person name="Mei J."/>
            <person name="Sun J."/>
            <person name="Sun Y."/>
        </authorList>
    </citation>
    <scope>NUCLEOTIDE SEQUENCE [LARGE SCALE GENOMIC DNA]</scope>
    <source>
        <strain evidence="2">cv. E1</strain>
        <tissue evidence="1">Leaf</tissue>
    </source>
</reference>
<keyword evidence="2" id="KW-1185">Reference proteome</keyword>
<evidence type="ECO:0000313" key="2">
    <source>
        <dbReference type="Proteomes" id="UP000828251"/>
    </source>
</evidence>
<accession>A0A9D3WD91</accession>
<name>A0A9D3WD91_9ROSI</name>
<proteinExistence type="predicted"/>
<evidence type="ECO:0000313" key="1">
    <source>
        <dbReference type="EMBL" id="KAH1122459.1"/>
    </source>
</evidence>
<dbReference type="Proteomes" id="UP000828251">
    <property type="component" value="Unassembled WGS sequence"/>
</dbReference>
<protein>
    <submittedName>
        <fullName evidence="1">Uncharacterized protein</fullName>
    </submittedName>
</protein>